<reference evidence="1 2" key="1">
    <citation type="submission" date="2017-08" db="EMBL/GenBank/DDBJ databases">
        <title>Infants hospitalized years apart are colonized by the same room-sourced microbial strains.</title>
        <authorList>
            <person name="Brooks B."/>
            <person name="Olm M.R."/>
            <person name="Firek B.A."/>
            <person name="Baker R."/>
            <person name="Thomas B.C."/>
            <person name="Morowitz M.J."/>
            <person name="Banfield J.F."/>
        </authorList>
    </citation>
    <scope>NUCLEOTIDE SEQUENCE [LARGE SCALE GENOMIC DNA]</scope>
    <source>
        <strain evidence="1">S2_003_000_R2_14</strain>
    </source>
</reference>
<organism evidence="1 2">
    <name type="scientific">Archangium gephyra</name>
    <dbReference type="NCBI Taxonomy" id="48"/>
    <lineage>
        <taxon>Bacteria</taxon>
        <taxon>Pseudomonadati</taxon>
        <taxon>Myxococcota</taxon>
        <taxon>Myxococcia</taxon>
        <taxon>Myxococcales</taxon>
        <taxon>Cystobacterineae</taxon>
        <taxon>Archangiaceae</taxon>
        <taxon>Archangium</taxon>
    </lineage>
</organism>
<evidence type="ECO:0000313" key="2">
    <source>
        <dbReference type="Proteomes" id="UP000249061"/>
    </source>
</evidence>
<evidence type="ECO:0000313" key="1">
    <source>
        <dbReference type="EMBL" id="PZR07057.1"/>
    </source>
</evidence>
<gene>
    <name evidence="1" type="ORF">DI536_28790</name>
</gene>
<name>A0A2W5SZ65_9BACT</name>
<comment type="caution">
    <text evidence="1">The sequence shown here is derived from an EMBL/GenBank/DDBJ whole genome shotgun (WGS) entry which is preliminary data.</text>
</comment>
<protein>
    <recommendedName>
        <fullName evidence="3">Lipoprotein</fullName>
    </recommendedName>
</protein>
<accession>A0A2W5SZ65</accession>
<dbReference type="PROSITE" id="PS51257">
    <property type="entry name" value="PROKAR_LIPOPROTEIN"/>
    <property type="match status" value="1"/>
</dbReference>
<evidence type="ECO:0008006" key="3">
    <source>
        <dbReference type="Google" id="ProtNLM"/>
    </source>
</evidence>
<sequence>MDRVRFALVALLLVGCSKEPARPVCGLHSASAPVSLEGKRDVVLSVGARLMPADELDADGWALLECFGGALRVLDDEKVKVGDLKESKIEATTIPRFVLRDGKPVKAEALPPSMLVRYSDNRFTPASMAKSSGPTNAEYFAAFFTPNGLANLKGPPRGEGPSALPPPSQRAKLARLHAGALGEGGPMLKVEDDVVFAETADMATAALVEGDTYMLGQTTRLVLPDGAEATLQFEGDALELEGPMDLRLR</sequence>
<dbReference type="AlphaFoldDB" id="A0A2W5SZ65"/>
<dbReference type="EMBL" id="QFQP01000034">
    <property type="protein sequence ID" value="PZR07057.1"/>
    <property type="molecule type" value="Genomic_DNA"/>
</dbReference>
<proteinExistence type="predicted"/>
<dbReference type="Proteomes" id="UP000249061">
    <property type="component" value="Unassembled WGS sequence"/>
</dbReference>